<reference evidence="2" key="1">
    <citation type="journal article" date="2016" name="Gigascience">
        <title>De novo construction of an expanded transcriptome assembly for the western tarnished plant bug, Lygus hesperus.</title>
        <authorList>
            <person name="Tassone E.E."/>
            <person name="Geib S.M."/>
            <person name="Hall B."/>
            <person name="Fabrick J.A."/>
            <person name="Brent C.S."/>
            <person name="Hull J.J."/>
        </authorList>
    </citation>
    <scope>NUCLEOTIDE SEQUENCE</scope>
</reference>
<feature type="transmembrane region" description="Helical" evidence="1">
    <location>
        <begin position="37"/>
        <end position="62"/>
    </location>
</feature>
<accession>A0A146M1T2</accession>
<proteinExistence type="predicted"/>
<organism evidence="2">
    <name type="scientific">Lygus hesperus</name>
    <name type="common">Western plant bug</name>
    <dbReference type="NCBI Taxonomy" id="30085"/>
    <lineage>
        <taxon>Eukaryota</taxon>
        <taxon>Metazoa</taxon>
        <taxon>Ecdysozoa</taxon>
        <taxon>Arthropoda</taxon>
        <taxon>Hexapoda</taxon>
        <taxon>Insecta</taxon>
        <taxon>Pterygota</taxon>
        <taxon>Neoptera</taxon>
        <taxon>Paraneoptera</taxon>
        <taxon>Hemiptera</taxon>
        <taxon>Heteroptera</taxon>
        <taxon>Panheteroptera</taxon>
        <taxon>Cimicomorpha</taxon>
        <taxon>Miridae</taxon>
        <taxon>Mirini</taxon>
        <taxon>Lygus</taxon>
    </lineage>
</organism>
<keyword evidence="1" id="KW-0472">Membrane</keyword>
<keyword evidence="1" id="KW-0812">Transmembrane</keyword>
<feature type="transmembrane region" description="Helical" evidence="1">
    <location>
        <begin position="83"/>
        <end position="105"/>
    </location>
</feature>
<evidence type="ECO:0000256" key="1">
    <source>
        <dbReference type="SAM" id="Phobius"/>
    </source>
</evidence>
<dbReference type="AlphaFoldDB" id="A0A146M1T2"/>
<keyword evidence="1" id="KW-1133">Transmembrane helix</keyword>
<evidence type="ECO:0000313" key="2">
    <source>
        <dbReference type="EMBL" id="JAQ12727.1"/>
    </source>
</evidence>
<dbReference type="EMBL" id="GDHC01005902">
    <property type="protein sequence ID" value="JAQ12727.1"/>
    <property type="molecule type" value="Transcribed_RNA"/>
</dbReference>
<protein>
    <submittedName>
        <fullName evidence="2">Uncharacterized protein</fullName>
    </submittedName>
</protein>
<sequence>MVRCCFSHRSNSSSLLATVARIPMLATHLPNEFHPPVGAGICIFATNLHVAIVLCTPVYLSLLSLSSSQLMSLWVLVSWSDRFHLLTTVLLLVSCVSQSTALLLFRVVSNHLAIATAGRSCVSRRTTTGMLDRLPPTTLSSPHPFGAGTLYARTICQTHIFCCNSHSAVASTLASIAGFLGAVASSHSTLLSIASYSLTQFLRRVCPSLHSVYLRPR</sequence>
<gene>
    <name evidence="2" type="ORF">g.18324</name>
</gene>
<name>A0A146M1T2_LYGHE</name>